<proteinExistence type="predicted"/>
<feature type="region of interest" description="Disordered" evidence="1">
    <location>
        <begin position="1"/>
        <end position="20"/>
    </location>
</feature>
<evidence type="ECO:0000256" key="1">
    <source>
        <dbReference type="SAM" id="MobiDB-lite"/>
    </source>
</evidence>
<reference evidence="2" key="1">
    <citation type="submission" date="2019-04" db="EMBL/GenBank/DDBJ databases">
        <title>Genome assembly of Zosterops borbonicus 15179.</title>
        <authorList>
            <person name="Leroy T."/>
            <person name="Anselmetti Y."/>
            <person name="Tilak M.-K."/>
            <person name="Nabholz B."/>
        </authorList>
    </citation>
    <scope>NUCLEOTIDE SEQUENCE</scope>
    <source>
        <strain evidence="2">HGM_15179</strain>
        <tissue evidence="2">Muscle</tissue>
    </source>
</reference>
<organism evidence="2 3">
    <name type="scientific">Zosterops borbonicus</name>
    <dbReference type="NCBI Taxonomy" id="364589"/>
    <lineage>
        <taxon>Eukaryota</taxon>
        <taxon>Metazoa</taxon>
        <taxon>Chordata</taxon>
        <taxon>Craniata</taxon>
        <taxon>Vertebrata</taxon>
        <taxon>Euteleostomi</taxon>
        <taxon>Archelosauria</taxon>
        <taxon>Archosauria</taxon>
        <taxon>Dinosauria</taxon>
        <taxon>Saurischia</taxon>
        <taxon>Theropoda</taxon>
        <taxon>Coelurosauria</taxon>
        <taxon>Aves</taxon>
        <taxon>Neognathae</taxon>
        <taxon>Neoaves</taxon>
        <taxon>Telluraves</taxon>
        <taxon>Australaves</taxon>
        <taxon>Passeriformes</taxon>
        <taxon>Sylvioidea</taxon>
        <taxon>Zosteropidae</taxon>
        <taxon>Zosterops</taxon>
    </lineage>
</organism>
<name>A0A8K1GWK6_9PASS</name>
<evidence type="ECO:0000313" key="3">
    <source>
        <dbReference type="Proteomes" id="UP000796761"/>
    </source>
</evidence>
<dbReference type="EMBL" id="SWJQ01000005">
    <property type="protein sequence ID" value="TRZ26789.1"/>
    <property type="molecule type" value="Genomic_DNA"/>
</dbReference>
<dbReference type="Proteomes" id="UP000796761">
    <property type="component" value="Unassembled WGS sequence"/>
</dbReference>
<comment type="caution">
    <text evidence="2">The sequence shown here is derived from an EMBL/GenBank/DDBJ whole genome shotgun (WGS) entry which is preliminary data.</text>
</comment>
<sequence length="138" mass="15211">MTDVGFANVSGSDDGLPDAEKQRHTQTIECDIFDMFVFISFGDKSIFYTDWDFGDDESPQWYYTIGRITRITVAKVQSGTECLESCLAGQDLVNCWLNMNHQCAQVAKKDNAILACISKCGQQDHGHGCPCGTGEAIL</sequence>
<evidence type="ECO:0000313" key="2">
    <source>
        <dbReference type="EMBL" id="TRZ26789.1"/>
    </source>
</evidence>
<dbReference type="AlphaFoldDB" id="A0A8K1GWK6"/>
<accession>A0A8K1GWK6</accession>
<keyword evidence="3" id="KW-1185">Reference proteome</keyword>
<protein>
    <submittedName>
        <fullName evidence="2">Uncharacterized protein</fullName>
    </submittedName>
</protein>
<gene>
    <name evidence="2" type="ORF">HGM15179_000259</name>
</gene>